<dbReference type="PROSITE" id="PS51371">
    <property type="entry name" value="CBS"/>
    <property type="match status" value="2"/>
</dbReference>
<keyword evidence="14" id="KW-1185">Reference proteome</keyword>
<dbReference type="Pfam" id="PF00571">
    <property type="entry name" value="CBS"/>
    <property type="match status" value="2"/>
</dbReference>
<dbReference type="GO" id="GO:0034707">
    <property type="term" value="C:chloride channel complex"/>
    <property type="evidence" value="ECO:0007669"/>
    <property type="project" value="UniProtKB-KW"/>
</dbReference>
<dbReference type="InterPro" id="IPR000644">
    <property type="entry name" value="CBS_dom"/>
</dbReference>
<keyword evidence="8" id="KW-0868">Chloride</keyword>
<dbReference type="SUPFAM" id="SSF81340">
    <property type="entry name" value="Clc chloride channel"/>
    <property type="match status" value="1"/>
</dbReference>
<comment type="subcellular location">
    <subcellularLocation>
        <location evidence="1">Membrane</location>
        <topology evidence="1">Multi-pass membrane protein</topology>
    </subcellularLocation>
</comment>
<dbReference type="EMBL" id="BAOS01000024">
    <property type="protein sequence ID" value="GAX61523.1"/>
    <property type="molecule type" value="Genomic_DNA"/>
</dbReference>
<dbReference type="AlphaFoldDB" id="A0A286U056"/>
<evidence type="ECO:0000256" key="5">
    <source>
        <dbReference type="ARBA" id="ARBA00023065"/>
    </source>
</evidence>
<evidence type="ECO:0000313" key="14">
    <source>
        <dbReference type="Proteomes" id="UP000218542"/>
    </source>
</evidence>
<feature type="transmembrane region" description="Helical" evidence="11">
    <location>
        <begin position="12"/>
        <end position="35"/>
    </location>
</feature>
<feature type="transmembrane region" description="Helical" evidence="11">
    <location>
        <begin position="189"/>
        <end position="211"/>
    </location>
</feature>
<evidence type="ECO:0000256" key="2">
    <source>
        <dbReference type="ARBA" id="ARBA00022448"/>
    </source>
</evidence>
<evidence type="ECO:0000256" key="6">
    <source>
        <dbReference type="ARBA" id="ARBA00023136"/>
    </source>
</evidence>
<evidence type="ECO:0000256" key="1">
    <source>
        <dbReference type="ARBA" id="ARBA00004141"/>
    </source>
</evidence>
<feature type="transmembrane region" description="Helical" evidence="11">
    <location>
        <begin position="125"/>
        <end position="148"/>
    </location>
</feature>
<keyword evidence="10" id="KW-0129">CBS domain</keyword>
<proteinExistence type="predicted"/>
<feature type="transmembrane region" description="Helical" evidence="11">
    <location>
        <begin position="84"/>
        <end position="104"/>
    </location>
</feature>
<comment type="caution">
    <text evidence="13">The sequence shown here is derived from an EMBL/GenBank/DDBJ whole genome shotgun (WGS) entry which is preliminary data.</text>
</comment>
<dbReference type="InterPro" id="IPR014743">
    <property type="entry name" value="Cl-channel_core"/>
</dbReference>
<evidence type="ECO:0000259" key="12">
    <source>
        <dbReference type="PROSITE" id="PS51371"/>
    </source>
</evidence>
<evidence type="ECO:0000256" key="9">
    <source>
        <dbReference type="ARBA" id="ARBA00023303"/>
    </source>
</evidence>
<keyword evidence="9" id="KW-0407">Ion channel</keyword>
<keyword evidence="3 11" id="KW-0812">Transmembrane</keyword>
<organism evidence="13 14">
    <name type="scientific">Candidatus Scalindua japonica</name>
    <dbReference type="NCBI Taxonomy" id="1284222"/>
    <lineage>
        <taxon>Bacteria</taxon>
        <taxon>Pseudomonadati</taxon>
        <taxon>Planctomycetota</taxon>
        <taxon>Candidatus Brocadiia</taxon>
        <taxon>Candidatus Brocadiales</taxon>
        <taxon>Candidatus Scalinduaceae</taxon>
        <taxon>Candidatus Scalindua</taxon>
    </lineage>
</organism>
<protein>
    <submittedName>
        <fullName evidence="13">Chloride channel protein EriC</fullName>
    </submittedName>
</protein>
<keyword evidence="6 11" id="KW-0472">Membrane</keyword>
<accession>A0A286U056</accession>
<dbReference type="Proteomes" id="UP000218542">
    <property type="component" value="Unassembled WGS sequence"/>
</dbReference>
<dbReference type="InterPro" id="IPR046342">
    <property type="entry name" value="CBS_dom_sf"/>
</dbReference>
<feature type="domain" description="CBS" evidence="12">
    <location>
        <begin position="367"/>
        <end position="425"/>
    </location>
</feature>
<dbReference type="InterPro" id="IPR050368">
    <property type="entry name" value="ClC-type_chloride_channel"/>
</dbReference>
<gene>
    <name evidence="13" type="ORF">SCALIN_C24_0022</name>
</gene>
<keyword evidence="2" id="KW-0813">Transport</keyword>
<evidence type="ECO:0000256" key="4">
    <source>
        <dbReference type="ARBA" id="ARBA00022989"/>
    </source>
</evidence>
<feature type="transmembrane region" description="Helical" evidence="11">
    <location>
        <begin position="42"/>
        <end position="64"/>
    </location>
</feature>
<evidence type="ECO:0000256" key="7">
    <source>
        <dbReference type="ARBA" id="ARBA00023173"/>
    </source>
</evidence>
<dbReference type="SMART" id="SM00116">
    <property type="entry name" value="CBS"/>
    <property type="match status" value="2"/>
</dbReference>
<dbReference type="CDD" id="cd00400">
    <property type="entry name" value="Voltage_gated_ClC"/>
    <property type="match status" value="1"/>
</dbReference>
<dbReference type="SUPFAM" id="SSF54631">
    <property type="entry name" value="CBS-domain pair"/>
    <property type="match status" value="1"/>
</dbReference>
<sequence length="436" mass="47397">MRLSDERVRSLAAAGVAAGIAASFNAPIAGLFFALEIIIGKLNVNAFGIVALASVISSAVTQAISGNQPAFQIPAYELNSLYELPFYLGLGLLAGPCAAFYVYLHHFTRAMFDKWHIPRWIKPGIAGLAVGISGFFLPQIFGTGYVTIEDILNGKSFSVSLLLFLVFAKLALTPVCIGSGFYGGVFTPALFSGAALGGAYGLVIQQFFPFLDISPPAFAMVGMAAVLAGTIHAPITSFILLFEMVHDYRIILPLMFAVNASLFLSWHLQKDSVYTLGLTRRGIRLKQGRDIDILDTITVGEVMVTDVVPLQESDSLETTIDLFIRTRNSGLPVVNNTDELIGILTAQDIDRASNEENKAVSTVGEFCTRDLLLAYPDETIAEALQRIEIRNIGQLPVVSRNNPNRLVGLLRDTDIGRAYDLALTRRKKIRYYPPAS</sequence>
<evidence type="ECO:0000256" key="8">
    <source>
        <dbReference type="ARBA" id="ARBA00023214"/>
    </source>
</evidence>
<dbReference type="Gene3D" id="1.10.3080.10">
    <property type="entry name" value="Clc chloride channel"/>
    <property type="match status" value="1"/>
</dbReference>
<dbReference type="PRINTS" id="PR00762">
    <property type="entry name" value="CLCHANNEL"/>
</dbReference>
<feature type="domain" description="CBS" evidence="12">
    <location>
        <begin position="303"/>
        <end position="360"/>
    </location>
</feature>
<keyword evidence="7" id="KW-0869">Chloride channel</keyword>
<feature type="transmembrane region" description="Helical" evidence="11">
    <location>
        <begin position="248"/>
        <end position="268"/>
    </location>
</feature>
<keyword evidence="5" id="KW-0406">Ion transport</keyword>
<feature type="transmembrane region" description="Helical" evidence="11">
    <location>
        <begin position="217"/>
        <end position="241"/>
    </location>
</feature>
<evidence type="ECO:0000256" key="10">
    <source>
        <dbReference type="PROSITE-ProRule" id="PRU00703"/>
    </source>
</evidence>
<keyword evidence="4 11" id="KW-1133">Transmembrane helix</keyword>
<evidence type="ECO:0000256" key="3">
    <source>
        <dbReference type="ARBA" id="ARBA00022692"/>
    </source>
</evidence>
<dbReference type="Gene3D" id="3.10.580.10">
    <property type="entry name" value="CBS-domain"/>
    <property type="match status" value="1"/>
</dbReference>
<evidence type="ECO:0000313" key="13">
    <source>
        <dbReference type="EMBL" id="GAX61523.1"/>
    </source>
</evidence>
<name>A0A286U056_9BACT</name>
<feature type="transmembrane region" description="Helical" evidence="11">
    <location>
        <begin position="160"/>
        <end position="182"/>
    </location>
</feature>
<dbReference type="Pfam" id="PF00654">
    <property type="entry name" value="Voltage_CLC"/>
    <property type="match status" value="1"/>
</dbReference>
<reference evidence="14" key="1">
    <citation type="journal article" date="2017" name="Environ. Microbiol. Rep.">
        <title>Genetic Diversity of Marine Anaerobic Ammonium-Oxidizing Bacteria as Revealed by Genomic and Proteomic Analyses of 'Candidatus Scalindua japonica'.</title>
        <authorList>
            <person name="Oshiki M."/>
            <person name="Mizuto K."/>
            <person name="Kimura Z."/>
            <person name="Kindaichi T."/>
            <person name="Satoh H."/>
            <person name="Okabe S."/>
        </authorList>
    </citation>
    <scope>NUCLEOTIDE SEQUENCE [LARGE SCALE GENOMIC DNA]</scope>
    <source>
        <strain evidence="14">husup-a2</strain>
    </source>
</reference>
<dbReference type="PANTHER" id="PTHR43427:SF6">
    <property type="entry name" value="CHLORIDE CHANNEL PROTEIN CLC-E"/>
    <property type="match status" value="1"/>
</dbReference>
<dbReference type="InterPro" id="IPR001807">
    <property type="entry name" value="ClC"/>
</dbReference>
<dbReference type="PANTHER" id="PTHR43427">
    <property type="entry name" value="CHLORIDE CHANNEL PROTEIN CLC-E"/>
    <property type="match status" value="1"/>
</dbReference>
<evidence type="ECO:0000256" key="11">
    <source>
        <dbReference type="SAM" id="Phobius"/>
    </source>
</evidence>
<dbReference type="GO" id="GO:0005254">
    <property type="term" value="F:chloride channel activity"/>
    <property type="evidence" value="ECO:0007669"/>
    <property type="project" value="UniProtKB-KW"/>
</dbReference>